<evidence type="ECO:0000259" key="41">
    <source>
        <dbReference type="PROSITE" id="PS51533"/>
    </source>
</evidence>
<dbReference type="EMBL" id="SWJQ01000487">
    <property type="protein sequence ID" value="TRZ13710.1"/>
    <property type="molecule type" value="Genomic_DNA"/>
</dbReference>
<feature type="compositionally biased region" description="Basic and acidic residues" evidence="36">
    <location>
        <begin position="1709"/>
        <end position="1718"/>
    </location>
</feature>
<dbReference type="GO" id="GO:0016787">
    <property type="term" value="F:hydrolase activity"/>
    <property type="evidence" value="ECO:0007669"/>
    <property type="project" value="UniProtKB-KW"/>
</dbReference>
<dbReference type="FunFam" id="3.40.50.10810:FF:000011">
    <property type="entry name" value="Transcriptional regulator ATRX homolog"/>
    <property type="match status" value="1"/>
</dbReference>
<evidence type="ECO:0000256" key="15">
    <source>
        <dbReference type="ARBA" id="ARBA00022741"/>
    </source>
</evidence>
<feature type="region of interest" description="Disordered" evidence="36">
    <location>
        <begin position="1182"/>
        <end position="1770"/>
    </location>
</feature>
<keyword evidence="9" id="KW-0158">Chromosome</keyword>
<evidence type="ECO:0000256" key="32">
    <source>
        <dbReference type="ARBA" id="ARBA00031106"/>
    </source>
</evidence>
<protein>
    <recommendedName>
        <fullName evidence="7">DNA helicase</fullName>
        <ecNumber evidence="7">3.6.4.12</ecNumber>
    </recommendedName>
    <alternativeName>
        <fullName evidence="32">ATP-dependent helicase ATRX</fullName>
    </alternativeName>
    <alternativeName>
        <fullName evidence="33">X-linked nuclear protein</fullName>
    </alternativeName>
</protein>
<keyword evidence="15" id="KW-0547">Nucleotide-binding</keyword>
<keyword evidence="35" id="KW-0175">Coiled coil</keyword>
<dbReference type="InterPro" id="IPR041430">
    <property type="entry name" value="ADD_ATRX"/>
</dbReference>
<dbReference type="GO" id="GO:0000781">
    <property type="term" value="C:chromosome, telomeric region"/>
    <property type="evidence" value="ECO:0007669"/>
    <property type="project" value="UniProtKB-SubCell"/>
</dbReference>
<feature type="compositionally biased region" description="Basic residues" evidence="36">
    <location>
        <begin position="1720"/>
        <end position="1729"/>
    </location>
</feature>
<dbReference type="Gene3D" id="3.30.40.10">
    <property type="entry name" value="Zinc/RING finger domain, C3HC4 (zinc finger)"/>
    <property type="match status" value="1"/>
</dbReference>
<keyword evidence="26 37" id="KW-1133">Transmembrane helix</keyword>
<dbReference type="Proteomes" id="UP000796761">
    <property type="component" value="Unassembled WGS sequence"/>
</dbReference>
<dbReference type="FunFam" id="3.40.30.10:FF:000009">
    <property type="entry name" value="Tumor suppressor candidate 3"/>
    <property type="match status" value="1"/>
</dbReference>
<keyword evidence="14 38" id="KW-0732">Signal</keyword>
<dbReference type="GO" id="GO:0015693">
    <property type="term" value="P:magnesium ion transport"/>
    <property type="evidence" value="ECO:0007669"/>
    <property type="project" value="UniProtKB-ARBA"/>
</dbReference>
<evidence type="ECO:0000256" key="5">
    <source>
        <dbReference type="ARBA" id="ARBA00007025"/>
    </source>
</evidence>
<evidence type="ECO:0000256" key="22">
    <source>
        <dbReference type="ARBA" id="ARBA00022840"/>
    </source>
</evidence>
<evidence type="ECO:0000256" key="1">
    <source>
        <dbReference type="ARBA" id="ARBA00004123"/>
    </source>
</evidence>
<organism evidence="42 43">
    <name type="scientific">Zosterops borbonicus</name>
    <dbReference type="NCBI Taxonomy" id="364589"/>
    <lineage>
        <taxon>Eukaryota</taxon>
        <taxon>Metazoa</taxon>
        <taxon>Chordata</taxon>
        <taxon>Craniata</taxon>
        <taxon>Vertebrata</taxon>
        <taxon>Euteleostomi</taxon>
        <taxon>Archelosauria</taxon>
        <taxon>Archosauria</taxon>
        <taxon>Dinosauria</taxon>
        <taxon>Saurischia</taxon>
        <taxon>Theropoda</taxon>
        <taxon>Coelurosauria</taxon>
        <taxon>Aves</taxon>
        <taxon>Neognathae</taxon>
        <taxon>Neoaves</taxon>
        <taxon>Telluraves</taxon>
        <taxon>Australaves</taxon>
        <taxon>Passeriformes</taxon>
        <taxon>Sylvioidea</taxon>
        <taxon>Zosteropidae</taxon>
        <taxon>Zosterops</taxon>
    </lineage>
</organism>
<evidence type="ECO:0000256" key="10">
    <source>
        <dbReference type="ARBA" id="ARBA00022499"/>
    </source>
</evidence>
<evidence type="ECO:0000256" key="28">
    <source>
        <dbReference type="ARBA" id="ARBA00023136"/>
    </source>
</evidence>
<dbReference type="SUPFAM" id="SSF52540">
    <property type="entry name" value="P-loop containing nucleoside triphosphate hydrolases"/>
    <property type="match status" value="2"/>
</dbReference>
<dbReference type="InterPro" id="IPR038718">
    <property type="entry name" value="SNF2-like_sf"/>
</dbReference>
<evidence type="ECO:0000256" key="38">
    <source>
        <dbReference type="SAM" id="SignalP"/>
    </source>
</evidence>
<feature type="compositionally biased region" description="Basic and acidic residues" evidence="36">
    <location>
        <begin position="1230"/>
        <end position="1245"/>
    </location>
</feature>
<evidence type="ECO:0000256" key="17">
    <source>
        <dbReference type="ARBA" id="ARBA00022771"/>
    </source>
</evidence>
<dbReference type="SMART" id="SM00490">
    <property type="entry name" value="HELICc"/>
    <property type="match status" value="1"/>
</dbReference>
<keyword evidence="43" id="KW-1185">Reference proteome</keyword>
<feature type="compositionally biased region" description="Acidic residues" evidence="36">
    <location>
        <begin position="1546"/>
        <end position="1557"/>
    </location>
</feature>
<feature type="coiled-coil region" evidence="35">
    <location>
        <begin position="1773"/>
        <end position="1801"/>
    </location>
</feature>
<comment type="subcellular location">
    <subcellularLocation>
        <location evidence="3">Chromosome</location>
        <location evidence="3">Telomere</location>
    </subcellularLocation>
    <subcellularLocation>
        <location evidence="2">Endoplasmic reticulum membrane</location>
        <topology evidence="2">Multi-pass membrane protein</topology>
    </subcellularLocation>
    <subcellularLocation>
        <location evidence="1">Nucleus</location>
    </subcellularLocation>
</comment>
<keyword evidence="22" id="KW-0067">ATP-binding</keyword>
<evidence type="ECO:0000256" key="18">
    <source>
        <dbReference type="ARBA" id="ARBA00022801"/>
    </source>
</evidence>
<feature type="compositionally biased region" description="Basic and acidic residues" evidence="36">
    <location>
        <begin position="1558"/>
        <end position="1571"/>
    </location>
</feature>
<dbReference type="GO" id="GO:0031490">
    <property type="term" value="F:chromatin DNA binding"/>
    <property type="evidence" value="ECO:0007669"/>
    <property type="project" value="TreeGrafter"/>
</dbReference>
<keyword evidence="24" id="KW-0832">Ubl conjugation</keyword>
<dbReference type="GO" id="GO:0006281">
    <property type="term" value="P:DNA repair"/>
    <property type="evidence" value="ECO:0007669"/>
    <property type="project" value="UniProtKB-KW"/>
</dbReference>
<feature type="compositionally biased region" description="Pro residues" evidence="36">
    <location>
        <begin position="2804"/>
        <end position="2815"/>
    </location>
</feature>
<gene>
    <name evidence="42" type="ORF">HGM15179_013382</name>
</gene>
<feature type="region of interest" description="Disordered" evidence="36">
    <location>
        <begin position="866"/>
        <end position="1169"/>
    </location>
</feature>
<evidence type="ECO:0000313" key="43">
    <source>
        <dbReference type="Proteomes" id="UP000796761"/>
    </source>
</evidence>
<evidence type="ECO:0000256" key="14">
    <source>
        <dbReference type="ARBA" id="ARBA00022729"/>
    </source>
</evidence>
<evidence type="ECO:0000313" key="42">
    <source>
        <dbReference type="EMBL" id="TRZ13710.1"/>
    </source>
</evidence>
<feature type="region of interest" description="Disordered" evidence="36">
    <location>
        <begin position="2245"/>
        <end position="2284"/>
    </location>
</feature>
<dbReference type="OrthoDB" id="2020972at2759"/>
<feature type="compositionally biased region" description="Basic and acidic residues" evidence="36">
    <location>
        <begin position="1069"/>
        <end position="1078"/>
    </location>
</feature>
<dbReference type="GO" id="GO:0008270">
    <property type="term" value="F:zinc ion binding"/>
    <property type="evidence" value="ECO:0007669"/>
    <property type="project" value="UniProtKB-KW"/>
</dbReference>
<keyword evidence="18" id="KW-0378">Hydrolase</keyword>
<feature type="compositionally biased region" description="Acidic residues" evidence="36">
    <location>
        <begin position="1619"/>
        <end position="1628"/>
    </location>
</feature>
<feature type="compositionally biased region" description="Basic and acidic residues" evidence="36">
    <location>
        <begin position="1106"/>
        <end position="1126"/>
    </location>
</feature>
<feature type="compositionally biased region" description="Acidic residues" evidence="36">
    <location>
        <begin position="1576"/>
        <end position="1586"/>
    </location>
</feature>
<feature type="chain" id="PRO_5035460007" description="DNA helicase" evidence="38">
    <location>
        <begin position="26"/>
        <end position="2828"/>
    </location>
</feature>
<keyword evidence="25" id="KW-0779">Telomere</keyword>
<dbReference type="InterPro" id="IPR000330">
    <property type="entry name" value="SNF2_N"/>
</dbReference>
<evidence type="ECO:0000259" key="39">
    <source>
        <dbReference type="PROSITE" id="PS51192"/>
    </source>
</evidence>
<evidence type="ECO:0000259" key="40">
    <source>
        <dbReference type="PROSITE" id="PS51194"/>
    </source>
</evidence>
<keyword evidence="28 37" id="KW-0472">Membrane</keyword>
<evidence type="ECO:0000256" key="16">
    <source>
        <dbReference type="ARBA" id="ARBA00022763"/>
    </source>
</evidence>
<keyword evidence="13" id="KW-0479">Metal-binding</keyword>
<dbReference type="PANTHER" id="PTHR46357">
    <property type="entry name" value="TRANSCRIPTIONAL REGULATOR ATRX"/>
    <property type="match status" value="1"/>
</dbReference>
<evidence type="ECO:0000256" key="33">
    <source>
        <dbReference type="ARBA" id="ARBA00043074"/>
    </source>
</evidence>
<dbReference type="InterPro" id="IPR049730">
    <property type="entry name" value="SNF2/RAD54-like_C"/>
</dbReference>
<dbReference type="Pfam" id="PF04756">
    <property type="entry name" value="OST3_OST6"/>
    <property type="match status" value="1"/>
</dbReference>
<name>A0A8K1G846_9PASS</name>
<dbReference type="GO" id="GO:0005721">
    <property type="term" value="C:pericentric heterochromatin"/>
    <property type="evidence" value="ECO:0007669"/>
    <property type="project" value="TreeGrafter"/>
</dbReference>
<keyword evidence="27" id="KW-0238">DNA-binding</keyword>
<evidence type="ECO:0000256" key="23">
    <source>
        <dbReference type="ARBA" id="ARBA00022842"/>
    </source>
</evidence>
<feature type="compositionally biased region" description="Basic and acidic residues" evidence="36">
    <location>
        <begin position="933"/>
        <end position="962"/>
    </location>
</feature>
<feature type="compositionally biased region" description="Basic and acidic residues" evidence="36">
    <location>
        <begin position="760"/>
        <end position="790"/>
    </location>
</feature>
<keyword evidence="19" id="KW-0347">Helicase</keyword>
<feature type="compositionally biased region" description="Basic and acidic residues" evidence="36">
    <location>
        <begin position="1603"/>
        <end position="1618"/>
    </location>
</feature>
<feature type="region of interest" description="Disordered" evidence="36">
    <location>
        <begin position="2798"/>
        <end position="2828"/>
    </location>
</feature>
<accession>A0A8K1G846</accession>
<comment type="similarity">
    <text evidence="5">Belongs to the SNF2/RAD54 helicase family.</text>
</comment>
<dbReference type="SUPFAM" id="SSF52833">
    <property type="entry name" value="Thioredoxin-like"/>
    <property type="match status" value="1"/>
</dbReference>
<evidence type="ECO:0000256" key="19">
    <source>
        <dbReference type="ARBA" id="ARBA00022806"/>
    </source>
</evidence>
<evidence type="ECO:0000256" key="29">
    <source>
        <dbReference type="ARBA" id="ARBA00023157"/>
    </source>
</evidence>
<feature type="domain" description="PHD-type" evidence="41">
    <location>
        <begin position="492"/>
        <end position="629"/>
    </location>
</feature>
<keyword evidence="12 37" id="KW-0812">Transmembrane</keyword>
<proteinExistence type="inferred from homology"/>
<dbReference type="GO" id="GO:0005524">
    <property type="term" value="F:ATP binding"/>
    <property type="evidence" value="ECO:0007669"/>
    <property type="project" value="UniProtKB-KW"/>
</dbReference>
<feature type="transmembrane region" description="Helical" evidence="37">
    <location>
        <begin position="183"/>
        <end position="202"/>
    </location>
</feature>
<dbReference type="EC" id="3.6.4.12" evidence="7"/>
<dbReference type="Pfam" id="PF00176">
    <property type="entry name" value="SNF2-rel_dom"/>
    <property type="match status" value="1"/>
</dbReference>
<feature type="domain" description="Helicase C-terminal" evidence="40">
    <location>
        <begin position="2308"/>
        <end position="2487"/>
    </location>
</feature>
<keyword evidence="31" id="KW-0539">Nucleus</keyword>
<dbReference type="InterPro" id="IPR052131">
    <property type="entry name" value="ATRX_domain-containing"/>
</dbReference>
<dbReference type="Gene3D" id="3.40.50.300">
    <property type="entry name" value="P-loop containing nucleotide triphosphate hydrolases"/>
    <property type="match status" value="1"/>
</dbReference>
<keyword evidence="8" id="KW-0813">Transport</keyword>
<evidence type="ECO:0000256" key="11">
    <source>
        <dbReference type="ARBA" id="ARBA00022553"/>
    </source>
</evidence>
<keyword evidence="11" id="KW-0597">Phosphoprotein</keyword>
<feature type="compositionally biased region" description="Basic and acidic residues" evidence="36">
    <location>
        <begin position="1371"/>
        <end position="1411"/>
    </location>
</feature>
<feature type="compositionally biased region" description="Basic and acidic residues" evidence="36">
    <location>
        <begin position="1252"/>
        <end position="1290"/>
    </location>
</feature>
<feature type="compositionally biased region" description="Basic residues" evidence="36">
    <location>
        <begin position="1207"/>
        <end position="1221"/>
    </location>
</feature>
<dbReference type="SUPFAM" id="SSF57903">
    <property type="entry name" value="FYVE/PHD zinc finger"/>
    <property type="match status" value="1"/>
</dbReference>
<dbReference type="InterPro" id="IPR021149">
    <property type="entry name" value="OligosaccharylTrfase_OST3/OST6"/>
</dbReference>
<evidence type="ECO:0000256" key="34">
    <source>
        <dbReference type="ARBA" id="ARBA00047995"/>
    </source>
</evidence>
<dbReference type="GO" id="GO:0140719">
    <property type="term" value="P:constitutive heterochromatin formation"/>
    <property type="evidence" value="ECO:0007669"/>
    <property type="project" value="UniProtKB-ARBA"/>
</dbReference>
<keyword evidence="21" id="KW-0862">Zinc</keyword>
<dbReference type="InterPro" id="IPR011011">
    <property type="entry name" value="Znf_FYVE_PHD"/>
</dbReference>
<dbReference type="InterPro" id="IPR036249">
    <property type="entry name" value="Thioredoxin-like_sf"/>
</dbReference>
<evidence type="ECO:0000256" key="21">
    <source>
        <dbReference type="ARBA" id="ARBA00022833"/>
    </source>
</evidence>
<dbReference type="Pfam" id="PF00271">
    <property type="entry name" value="Helicase_C"/>
    <property type="match status" value="1"/>
</dbReference>
<evidence type="ECO:0000256" key="30">
    <source>
        <dbReference type="ARBA" id="ARBA00023204"/>
    </source>
</evidence>
<dbReference type="GO" id="GO:0016604">
    <property type="term" value="C:nuclear body"/>
    <property type="evidence" value="ECO:0007669"/>
    <property type="project" value="UniProtKB-ARBA"/>
</dbReference>
<feature type="region of interest" description="Disordered" evidence="36">
    <location>
        <begin position="375"/>
        <end position="449"/>
    </location>
</feature>
<feature type="compositionally biased region" description="Basic residues" evidence="36">
    <location>
        <begin position="1632"/>
        <end position="1641"/>
    </location>
</feature>
<keyword evidence="17" id="KW-0863">Zinc-finger</keyword>
<evidence type="ECO:0000256" key="12">
    <source>
        <dbReference type="ARBA" id="ARBA00022692"/>
    </source>
</evidence>
<feature type="domain" description="Helicase ATP-binding" evidence="39">
    <location>
        <begin position="1864"/>
        <end position="2051"/>
    </location>
</feature>
<dbReference type="InterPro" id="IPR027417">
    <property type="entry name" value="P-loop_NTPase"/>
</dbReference>
<evidence type="ECO:0000256" key="27">
    <source>
        <dbReference type="ARBA" id="ARBA00023125"/>
    </source>
</evidence>
<evidence type="ECO:0000256" key="9">
    <source>
        <dbReference type="ARBA" id="ARBA00022454"/>
    </source>
</evidence>
<keyword evidence="30" id="KW-0234">DNA repair</keyword>
<dbReference type="PROSITE" id="PS51533">
    <property type="entry name" value="ADD"/>
    <property type="match status" value="1"/>
</dbReference>
<feature type="compositionally biased region" description="Basic residues" evidence="36">
    <location>
        <begin position="1034"/>
        <end position="1047"/>
    </location>
</feature>
<feature type="compositionally biased region" description="Polar residues" evidence="36">
    <location>
        <begin position="973"/>
        <end position="988"/>
    </location>
</feature>
<feature type="transmembrane region" description="Helical" evidence="37">
    <location>
        <begin position="214"/>
        <end position="233"/>
    </location>
</feature>
<evidence type="ECO:0000256" key="37">
    <source>
        <dbReference type="SAM" id="Phobius"/>
    </source>
</evidence>
<sequence>MAALPVPLLALVLLLLAGCGGPGAAGQRRKEMVLSEKVNQLMEWASKRSVIRMNGDKFRRLVKAPPRNYSVIVMFTALQPHRQCVVCKQADEEYQILANSWRYSSAFTNKIFFAMVDFDEGSDVFQMLNMNSAPTFINFPAKGKPKRGDTYELQVRGFAAEQLARWVADRTDVHIRVIRPPNYAGPLMLGLLLAVIGGLVYLRGSNLDFLYNKTGWAFAALCFVLAMTSGQMWNHIRGPPYAHKNPHTGQVNYIHGSSQAQFVAETHIVLLFNGGVTLGMVLLHEAATSDMDVGKRKIMCIAGIGLVVLFFSWLLSVFRSKYHGYPYSFSAFQAETEVQGGGAGVVVEQQMECLQGPVAGLERMNSGKVWLVQQLRGKSREPKGSPASMENNRDEGSSSSEKNKSLGSSRSKRKPTVVTKYVGSDDEQIVDETVNEDISNENSENDVDMQSLPKGTVVVQPEPVLNEDKDDFKGPEFRSRNTVKMKPEAPKKRGEEGLHGIVSCTACGQQVNHFQKDSIYRHPTLKVLICKTCYKYYMSDDISRDSDGMDEQCRWCAEGGNLICCDFCHNAFCKKCILRNLGRKELSTILDENTQWHCYVCHPEPLLDLVTACDSVFENLEQLLQQNKKKMKVENEKSKIYDHTVKFSPKRNNANCNGEEKKLDNSYSGSLTYSYKALMVPKDLLKKTKKLIETTTNLNSSFVSFLKNAAENVEISPTVQLCQLKAFKSVLSDMKKAHLSLEEGLNLEIQALNVKIKDKNTKEKKTEVRSEKNEVKKDEGKEHVALKEDDATQTQKEVVSEQPDNEPMDQSVPSVEQTDNKAAPGEEKKSGGNEEPQYEPNSTEALDMDIVSIPSSVPEDIFETLESAMEIQMPSDEQDSGNTAADHETLNSNTKVNTPVKDTKGGTKLKSSAKGTKELIVKLTPVSLSESTVKPEDQDNGLEKDNKDVDTSEDVDASKDTDESPPGAASCDSVKQNHSAGSEPSTENDAAPVEDSDLRRSPRVKTTPLRRPTDISPLTSNSEEDSNDTSNEKQKKKATKQPRRKNDKRNSSDSAADGPSPNKVSKSKKPYDLDHSSDSDELPAVLKEARMMSRSSSDSESNSETPAKDQKTSDFPKNQPVKDENGKRKRKSSSSGSDLDAKRGKSGKNAAAAKKKRQNYSDSSNYDSELEKEIKMLSKIEAAKKSKKKYSQKDDSYDSSEEEQRKKVNSKRKVSLKKKRGKSSEDDDAEKSSPEKEINHSSKDKKTGKRSAAKDKTRDSKEKSAKGKCDESSDAEKSSLEKEETPEVKKKRDLKKKKAQDDSSSESTEKSAKKEHKSESSKDRLKNKKGSESKAKKSEKLKKKGFKKEQDDSSSDLDKSSAEKGSSNSSENDKVKKEPVFTEKRKLRERVAKKVHIDLSSDTEKSPQKEESSDDDAVRRKRQTETKEKKKVSHKKKISKKEQNDSSSSDEESYEDTKKKIKRGSVKENKKSNLKKKVAKKKVVVTSSSSSDKEENEEDDQNSSGEGSSDEQKIRPVTESLMLSADGGFCQSSGDEGEALSRTIPMEEEEDDDDDDPENRIAKKMLLEEIKANLSSDEDTSSDEQPEEGKKKPAKQTENTGDNGEKEKEDKKSEKEEGNSESDSEEEETSKKPRYRHRLLRQKLTVSDGESGEEKKVVKPKDKKEGGKRRNRRKVSSDDSNDSEFQESAVSEEVSESEDDQRPRTRSAKKAEAEENQRSYKQKKKRRRIKVQEDSSSENENKSNSENEDNDDSKSPGKGRKKIRKIIKDDKLRTETQNALKEEEERRKRIAERERERDKLREVIEIEDASPLKCPITTKLVLDEDEETKEPLVQVHRSIVTRLKPHQVDGVQFMWDCCCESVKKTKTSPGSGCILAHCMGLGKTLQVVSFLHTVLLCDKLDFRTALVVCPLNTALNWLNEFEKWQEGLEDEEKLEVYELATVKRPQERSYMLQHWQDGGGVMIIGYEMYRNLAQGRNVKSRKLKEIFNKALVDPGPDFVVCDEGHILKNEASAVSKAMNSIKSRRRIILTGTPLQNNLIEYHCMVNFIKENLLGSIKEFRNRFINPIQNGQCADSTLVDVRVMKKRAHILYEMLAGCVQRKDYTALTKFLPPKYEYVLEVRMTPIQCKLYQYYLDHLTGVGGGNEGGRGKAGAKLFQDFQMLSRIWTHPWCLQLDYISKENKGYFDEDSMDDFIASDTDETSMSLSSDEYTKKKKSKGKKVKKECSSSGSGSDNDVEVIKVWNSRSRGGGEGTVEDLTNNPASTKSDEGKATSSSNPGSPAPDWYKDFVTDADAEVLEHSGKMVLLFEILRMAEELGDKVLVFSQSLISLDLIEDFLELANREKSERDKPSIYKGEGKWFRNIDYYRLDGSTTAQSRKKWAEEFNDETNVRGRLFIISTKAGSLGINLVAANRVIIFDASWNPSYDIQSIFRVYRFGQNKPVFVYRFLAQGTMEDKIYDRQVTKQSLSFRVVDQQQVERHFTMNELTELYTFEPDLLDDPNSEKKKKRDTPMLPKDTILAELLQINKEYIVGYHEHDSLLDHKEEEELTEEERKAAWAEYEAEKKGITMRFNMPTGATTMPTNFSSQTYIPYNLGALSAMSNQQLEDLINQGREKVVEATNSVAAARIQPLEDIISAIWKENLTLTESQVQALALNRQASQELDVKRREAIYNDVLGKQQMLIGCVQRILMNRRLQHQYNQQQQQQMSYQQAAMSHLMMPKPPNLIMNPSNYPAIDLIGCVQRILMNRRLQHQYNQQQQQQMSYQQAAMSHLMMPKPPNLIMNPSNYPAIDVRGIYQSVSGGMQPPPLQRAPPPMRGKNPGPSQGKSM</sequence>
<dbReference type="GO" id="GO:0031297">
    <property type="term" value="P:replication fork processing"/>
    <property type="evidence" value="ECO:0007669"/>
    <property type="project" value="TreeGrafter"/>
</dbReference>
<feature type="transmembrane region" description="Helical" evidence="37">
    <location>
        <begin position="298"/>
        <end position="318"/>
    </location>
</feature>
<dbReference type="GO" id="GO:0003678">
    <property type="term" value="F:DNA helicase activity"/>
    <property type="evidence" value="ECO:0007669"/>
    <property type="project" value="UniProtKB-EC"/>
</dbReference>
<dbReference type="InterPro" id="IPR014001">
    <property type="entry name" value="Helicase_ATP-bd"/>
</dbReference>
<evidence type="ECO:0000256" key="26">
    <source>
        <dbReference type="ARBA" id="ARBA00022989"/>
    </source>
</evidence>
<evidence type="ECO:0000256" key="13">
    <source>
        <dbReference type="ARBA" id="ARBA00022723"/>
    </source>
</evidence>
<dbReference type="CDD" id="cd18068">
    <property type="entry name" value="DEXHc_ATRX"/>
    <property type="match status" value="1"/>
</dbReference>
<dbReference type="Gene3D" id="3.40.50.10810">
    <property type="entry name" value="Tandem AAA-ATPase domain"/>
    <property type="match status" value="1"/>
</dbReference>
<dbReference type="SMART" id="SM00487">
    <property type="entry name" value="DEXDc"/>
    <property type="match status" value="1"/>
</dbReference>
<feature type="compositionally biased region" description="Basic residues" evidence="36">
    <location>
        <begin position="1429"/>
        <end position="1439"/>
    </location>
</feature>
<feature type="compositionally biased region" description="Basic and acidic residues" evidence="36">
    <location>
        <begin position="1652"/>
        <end position="1665"/>
    </location>
</feature>
<evidence type="ECO:0000256" key="36">
    <source>
        <dbReference type="SAM" id="MobiDB-lite"/>
    </source>
</evidence>
<feature type="signal peptide" evidence="38">
    <location>
        <begin position="1"/>
        <end position="25"/>
    </location>
</feature>
<keyword evidence="20" id="KW-0256">Endoplasmic reticulum</keyword>
<dbReference type="Gene3D" id="3.40.30.10">
    <property type="entry name" value="Glutaredoxin"/>
    <property type="match status" value="1"/>
</dbReference>
<evidence type="ECO:0000256" key="4">
    <source>
        <dbReference type="ARBA" id="ARBA00004922"/>
    </source>
</evidence>
<comment type="caution">
    <text evidence="42">The sequence shown here is derived from an EMBL/GenBank/DDBJ whole genome shotgun (WGS) entry which is preliminary data.</text>
</comment>
<evidence type="ECO:0000256" key="3">
    <source>
        <dbReference type="ARBA" id="ARBA00004574"/>
    </source>
</evidence>
<comment type="pathway">
    <text evidence="4">Protein modification; protein glycosylation.</text>
</comment>
<feature type="compositionally biased region" description="Basic and acidic residues" evidence="36">
    <location>
        <begin position="1307"/>
        <end position="1338"/>
    </location>
</feature>
<dbReference type="PROSITE" id="PS51192">
    <property type="entry name" value="HELICASE_ATP_BIND_1"/>
    <property type="match status" value="1"/>
</dbReference>
<dbReference type="FunFam" id="3.40.50.300:FF:000377">
    <property type="entry name" value="transcriptional regulator ATRX isoform X1"/>
    <property type="match status" value="1"/>
</dbReference>
<keyword evidence="10" id="KW-1017">Isopeptide bond</keyword>
<feature type="compositionally biased region" description="Low complexity" evidence="36">
    <location>
        <begin position="1092"/>
        <end position="1104"/>
    </location>
</feature>
<feature type="compositionally biased region" description="Basic and acidic residues" evidence="36">
    <location>
        <begin position="391"/>
        <end position="404"/>
    </location>
</feature>
<evidence type="ECO:0000256" key="31">
    <source>
        <dbReference type="ARBA" id="ARBA00023242"/>
    </source>
</evidence>
<feature type="region of interest" description="Disordered" evidence="36">
    <location>
        <begin position="760"/>
        <end position="850"/>
    </location>
</feature>
<feature type="compositionally biased region" description="Basic and acidic residues" evidence="36">
    <location>
        <begin position="1347"/>
        <end position="1362"/>
    </location>
</feature>
<keyword evidence="16" id="KW-0227">DNA damage</keyword>
<evidence type="ECO:0000256" key="7">
    <source>
        <dbReference type="ARBA" id="ARBA00012551"/>
    </source>
</evidence>
<comment type="catalytic activity">
    <reaction evidence="34">
        <text>ATP + H2O = ADP + phosphate + H(+)</text>
        <dbReference type="Rhea" id="RHEA:13065"/>
        <dbReference type="ChEBI" id="CHEBI:15377"/>
        <dbReference type="ChEBI" id="CHEBI:15378"/>
        <dbReference type="ChEBI" id="CHEBI:30616"/>
        <dbReference type="ChEBI" id="CHEBI:43474"/>
        <dbReference type="ChEBI" id="CHEBI:456216"/>
        <dbReference type="EC" id="3.6.4.12"/>
    </reaction>
</comment>
<reference evidence="42" key="1">
    <citation type="submission" date="2019-04" db="EMBL/GenBank/DDBJ databases">
        <title>Genome assembly of Zosterops borbonicus 15179.</title>
        <authorList>
            <person name="Leroy T."/>
            <person name="Anselmetti Y."/>
            <person name="Tilak M.-K."/>
            <person name="Nabholz B."/>
        </authorList>
    </citation>
    <scope>NUCLEOTIDE SEQUENCE</scope>
    <source>
        <strain evidence="42">HGM_15179</strain>
        <tissue evidence="42">Muscle</tissue>
    </source>
</reference>
<evidence type="ECO:0000256" key="24">
    <source>
        <dbReference type="ARBA" id="ARBA00022843"/>
    </source>
</evidence>
<dbReference type="PANTHER" id="PTHR46357:SF1">
    <property type="entry name" value="TRANSCRIPTIONAL REGULATOR ATRX"/>
    <property type="match status" value="1"/>
</dbReference>
<evidence type="ECO:0000256" key="2">
    <source>
        <dbReference type="ARBA" id="ARBA00004477"/>
    </source>
</evidence>
<feature type="compositionally biased region" description="Basic residues" evidence="36">
    <location>
        <begin position="1472"/>
        <end position="1483"/>
    </location>
</feature>
<feature type="compositionally biased region" description="Basic and acidic residues" evidence="36">
    <location>
        <begin position="1191"/>
        <end position="1206"/>
    </location>
</feature>
<dbReference type="Pfam" id="PF26143">
    <property type="entry name" value="ATRX_C"/>
    <property type="match status" value="1"/>
</dbReference>
<dbReference type="GO" id="GO:0005789">
    <property type="term" value="C:endoplasmic reticulum membrane"/>
    <property type="evidence" value="ECO:0007669"/>
    <property type="project" value="UniProtKB-SubCell"/>
</dbReference>
<dbReference type="PROSITE" id="PS51194">
    <property type="entry name" value="HELICASE_CTER"/>
    <property type="match status" value="1"/>
</dbReference>
<keyword evidence="23" id="KW-0460">Magnesium</keyword>
<evidence type="ECO:0000256" key="20">
    <source>
        <dbReference type="ARBA" id="ARBA00022824"/>
    </source>
</evidence>
<dbReference type="InterPro" id="IPR025766">
    <property type="entry name" value="ADD"/>
</dbReference>
<evidence type="ECO:0000256" key="6">
    <source>
        <dbReference type="ARBA" id="ARBA00009561"/>
    </source>
</evidence>
<dbReference type="InterPro" id="IPR058901">
    <property type="entry name" value="ATRX_C"/>
</dbReference>
<dbReference type="Pfam" id="PF17981">
    <property type="entry name" value="ADD_ATRX"/>
    <property type="match status" value="1"/>
</dbReference>
<dbReference type="InterPro" id="IPR001650">
    <property type="entry name" value="Helicase_C-like"/>
</dbReference>
<comment type="similarity">
    <text evidence="6">Belongs to the OST3/OST6 family.</text>
</comment>
<keyword evidence="29" id="KW-1015">Disulfide bond</keyword>
<evidence type="ECO:0000256" key="35">
    <source>
        <dbReference type="SAM" id="Coils"/>
    </source>
</evidence>
<feature type="compositionally biased region" description="Acidic residues" evidence="36">
    <location>
        <begin position="424"/>
        <end position="447"/>
    </location>
</feature>
<dbReference type="UniPathway" id="UPA00378"/>
<evidence type="ECO:0000256" key="8">
    <source>
        <dbReference type="ARBA" id="ARBA00022448"/>
    </source>
</evidence>
<dbReference type="InterPro" id="IPR013083">
    <property type="entry name" value="Znf_RING/FYVE/PHD"/>
</dbReference>
<dbReference type="CDD" id="cd18793">
    <property type="entry name" value="SF2_C_SNF"/>
    <property type="match status" value="1"/>
</dbReference>
<evidence type="ECO:0000256" key="25">
    <source>
        <dbReference type="ARBA" id="ARBA00022895"/>
    </source>
</evidence>
<dbReference type="GO" id="GO:0045944">
    <property type="term" value="P:positive regulation of transcription by RNA polymerase II"/>
    <property type="evidence" value="ECO:0007669"/>
    <property type="project" value="UniProtKB-ARBA"/>
</dbReference>
<dbReference type="CDD" id="cd11726">
    <property type="entry name" value="ADDz_ATRX"/>
    <property type="match status" value="1"/>
</dbReference>